<dbReference type="EMBL" id="BKCP01011514">
    <property type="protein sequence ID" value="GER54718.1"/>
    <property type="molecule type" value="Genomic_DNA"/>
</dbReference>
<keyword evidence="4" id="KW-0472">Membrane</keyword>
<dbReference type="InterPro" id="IPR036312">
    <property type="entry name" value="Bifun_inhib/LTP/seed_sf"/>
</dbReference>
<keyword evidence="12" id="KW-1185">Reference proteome</keyword>
<evidence type="ECO:0000313" key="12">
    <source>
        <dbReference type="Proteomes" id="UP000325081"/>
    </source>
</evidence>
<feature type="domain" description="Bifunctional inhibitor/plant lipid transfer protein/seed storage helical" evidence="10">
    <location>
        <begin position="50"/>
        <end position="129"/>
    </location>
</feature>
<gene>
    <name evidence="11" type="ORF">STAS_32328</name>
</gene>
<dbReference type="InterPro" id="IPR016140">
    <property type="entry name" value="Bifunc_inhib/LTP/seed_store"/>
</dbReference>
<keyword evidence="3" id="KW-1003">Cell membrane</keyword>
<evidence type="ECO:0000256" key="5">
    <source>
        <dbReference type="ARBA" id="ARBA00022729"/>
    </source>
</evidence>
<evidence type="ECO:0000256" key="4">
    <source>
        <dbReference type="ARBA" id="ARBA00022622"/>
    </source>
</evidence>
<proteinExistence type="inferred from homology"/>
<dbReference type="Pfam" id="PF14368">
    <property type="entry name" value="LTP_2"/>
    <property type="match status" value="1"/>
</dbReference>
<keyword evidence="6" id="KW-1015">Disulfide bond</keyword>
<comment type="caution">
    <text evidence="11">The sequence shown here is derived from an EMBL/GenBank/DDBJ whole genome shotgun (WGS) entry which is preliminary data.</text>
</comment>
<keyword evidence="8" id="KW-0449">Lipoprotein</keyword>
<reference evidence="12" key="1">
    <citation type="journal article" date="2019" name="Curr. Biol.">
        <title>Genome Sequence of Striga asiatica Provides Insight into the Evolution of Plant Parasitism.</title>
        <authorList>
            <person name="Yoshida S."/>
            <person name="Kim S."/>
            <person name="Wafula E.K."/>
            <person name="Tanskanen J."/>
            <person name="Kim Y.M."/>
            <person name="Honaas L."/>
            <person name="Yang Z."/>
            <person name="Spallek T."/>
            <person name="Conn C.E."/>
            <person name="Ichihashi Y."/>
            <person name="Cheong K."/>
            <person name="Cui S."/>
            <person name="Der J.P."/>
            <person name="Gundlach H."/>
            <person name="Jiao Y."/>
            <person name="Hori C."/>
            <person name="Ishida J.K."/>
            <person name="Kasahara H."/>
            <person name="Kiba T."/>
            <person name="Kim M.S."/>
            <person name="Koo N."/>
            <person name="Laohavisit A."/>
            <person name="Lee Y.H."/>
            <person name="Lumba S."/>
            <person name="McCourt P."/>
            <person name="Mortimer J.C."/>
            <person name="Mutuku J.M."/>
            <person name="Nomura T."/>
            <person name="Sasaki-Sekimoto Y."/>
            <person name="Seto Y."/>
            <person name="Wang Y."/>
            <person name="Wakatake T."/>
            <person name="Sakakibara H."/>
            <person name="Demura T."/>
            <person name="Yamaguchi S."/>
            <person name="Yoneyama K."/>
            <person name="Manabe R.I."/>
            <person name="Nelson D.C."/>
            <person name="Schulman A.H."/>
            <person name="Timko M.P."/>
            <person name="dePamphilis C.W."/>
            <person name="Choi D."/>
            <person name="Shirasu K."/>
        </authorList>
    </citation>
    <scope>NUCLEOTIDE SEQUENCE [LARGE SCALE GENOMIC DNA]</scope>
    <source>
        <strain evidence="12">cv. UVA1</strain>
    </source>
</reference>
<evidence type="ECO:0000256" key="8">
    <source>
        <dbReference type="ARBA" id="ARBA00023288"/>
    </source>
</evidence>
<feature type="signal peptide" evidence="9">
    <location>
        <begin position="1"/>
        <end position="27"/>
    </location>
</feature>
<name>A0A5A7RBC7_STRAF</name>
<evidence type="ECO:0000256" key="2">
    <source>
        <dbReference type="ARBA" id="ARBA00009748"/>
    </source>
</evidence>
<evidence type="ECO:0000259" key="10">
    <source>
        <dbReference type="SMART" id="SM00499"/>
    </source>
</evidence>
<evidence type="ECO:0000256" key="6">
    <source>
        <dbReference type="ARBA" id="ARBA00023157"/>
    </source>
</evidence>
<organism evidence="11 12">
    <name type="scientific">Striga asiatica</name>
    <name type="common">Asiatic witchweed</name>
    <name type="synonym">Buchnera asiatica</name>
    <dbReference type="NCBI Taxonomy" id="4170"/>
    <lineage>
        <taxon>Eukaryota</taxon>
        <taxon>Viridiplantae</taxon>
        <taxon>Streptophyta</taxon>
        <taxon>Embryophyta</taxon>
        <taxon>Tracheophyta</taxon>
        <taxon>Spermatophyta</taxon>
        <taxon>Magnoliopsida</taxon>
        <taxon>eudicotyledons</taxon>
        <taxon>Gunneridae</taxon>
        <taxon>Pentapetalae</taxon>
        <taxon>asterids</taxon>
        <taxon>lamiids</taxon>
        <taxon>Lamiales</taxon>
        <taxon>Orobanchaceae</taxon>
        <taxon>Buchnereae</taxon>
        <taxon>Striga</taxon>
    </lineage>
</organism>
<dbReference type="AlphaFoldDB" id="A0A5A7RBC7"/>
<protein>
    <submittedName>
        <fullName evidence="11">Lipid-transfer protein</fullName>
    </submittedName>
</protein>
<dbReference type="CDD" id="cd00010">
    <property type="entry name" value="AAI_LTSS"/>
    <property type="match status" value="1"/>
</dbReference>
<dbReference type="OrthoDB" id="785314at2759"/>
<sequence length="156" mass="16386">MAKDKINTIYQFIATTIFLAALTPARSQPPAAAIIQAASLQAAPPPGPNCLEPLADLADCLTYVEEGSNLTQPESPCCPEMSHLINTNPICLCKLLANSTEFGLSDVNVTRALMLPSTCKIDAPSPTACQAVGIPVTVETPPEASEGTFFSLQPTK</sequence>
<evidence type="ECO:0000256" key="7">
    <source>
        <dbReference type="ARBA" id="ARBA00023180"/>
    </source>
</evidence>
<dbReference type="GO" id="GO:0098552">
    <property type="term" value="C:side of membrane"/>
    <property type="evidence" value="ECO:0007669"/>
    <property type="project" value="UniProtKB-KW"/>
</dbReference>
<keyword evidence="5 9" id="KW-0732">Signal</keyword>
<evidence type="ECO:0000313" key="11">
    <source>
        <dbReference type="EMBL" id="GER54718.1"/>
    </source>
</evidence>
<feature type="chain" id="PRO_5022699345" evidence="9">
    <location>
        <begin position="28"/>
        <end position="156"/>
    </location>
</feature>
<comment type="subcellular location">
    <subcellularLocation>
        <location evidence="1">Cell membrane</location>
        <topology evidence="1">Lipid-anchor</topology>
        <topology evidence="1">GPI-anchor</topology>
    </subcellularLocation>
</comment>
<dbReference type="SMART" id="SM00499">
    <property type="entry name" value="AAI"/>
    <property type="match status" value="1"/>
</dbReference>
<dbReference type="InterPro" id="IPR043325">
    <property type="entry name" value="LTSS"/>
</dbReference>
<dbReference type="SUPFAM" id="SSF47699">
    <property type="entry name" value="Bifunctional inhibitor/lipid-transfer protein/seed storage 2S albumin"/>
    <property type="match status" value="1"/>
</dbReference>
<accession>A0A5A7RBC7</accession>
<keyword evidence="7" id="KW-0325">Glycoprotein</keyword>
<comment type="similarity">
    <text evidence="2">Belongs to the plant LTP family.</text>
</comment>
<dbReference type="Proteomes" id="UP000325081">
    <property type="component" value="Unassembled WGS sequence"/>
</dbReference>
<keyword evidence="4" id="KW-0336">GPI-anchor</keyword>
<evidence type="ECO:0000256" key="9">
    <source>
        <dbReference type="SAM" id="SignalP"/>
    </source>
</evidence>
<dbReference type="GO" id="GO:0005886">
    <property type="term" value="C:plasma membrane"/>
    <property type="evidence" value="ECO:0007669"/>
    <property type="project" value="UniProtKB-SubCell"/>
</dbReference>
<dbReference type="Gene3D" id="1.10.110.10">
    <property type="entry name" value="Plant lipid-transfer and hydrophobic proteins"/>
    <property type="match status" value="1"/>
</dbReference>
<dbReference type="PANTHER" id="PTHR33044">
    <property type="entry name" value="BIFUNCTIONAL INHIBITOR/LIPID-TRANSFER PROTEIN/SEED STORAGE 2S ALBUMIN SUPERFAMILY PROTEIN-RELATED"/>
    <property type="match status" value="1"/>
</dbReference>
<evidence type="ECO:0000256" key="3">
    <source>
        <dbReference type="ARBA" id="ARBA00022475"/>
    </source>
</evidence>
<evidence type="ECO:0000256" key="1">
    <source>
        <dbReference type="ARBA" id="ARBA00004609"/>
    </source>
</evidence>